<reference evidence="1" key="1">
    <citation type="journal article" date="2013" name="Nature">
        <title>The genomes of four tapeworm species reveal adaptations to parasitism.</title>
        <authorList>
            <person name="Tsai I.J."/>
            <person name="Zarowiecki M."/>
            <person name="Holroyd N."/>
            <person name="Garciarrubio A."/>
            <person name="Sanchez-Flores A."/>
            <person name="Brooks K.L."/>
            <person name="Tracey A."/>
            <person name="Bobes R.J."/>
            <person name="Fragoso G."/>
            <person name="Sciutto E."/>
            <person name="Aslett M."/>
            <person name="Beasley H."/>
            <person name="Bennett H.M."/>
            <person name="Cai J."/>
            <person name="Camicia F."/>
            <person name="Clark R."/>
            <person name="Cucher M."/>
            <person name="De Silva N."/>
            <person name="Day T.A."/>
            <person name="Deplazes P."/>
            <person name="Estrada K."/>
            <person name="Fernandez C."/>
            <person name="Holland P.W."/>
            <person name="Hou J."/>
            <person name="Hu S."/>
            <person name="Huckvale T."/>
            <person name="Hung S.S."/>
            <person name="Kamenetzky L."/>
            <person name="Keane J.A."/>
            <person name="Kiss F."/>
            <person name="Koziol U."/>
            <person name="Lambert O."/>
            <person name="Liu K."/>
            <person name="Luo X."/>
            <person name="Luo Y."/>
            <person name="Macchiaroli N."/>
            <person name="Nichol S."/>
            <person name="Paps J."/>
            <person name="Parkinson J."/>
            <person name="Pouchkina-Stantcheva N."/>
            <person name="Riddiford N."/>
            <person name="Rosenzvit M."/>
            <person name="Salinas G."/>
            <person name="Wasmuth J.D."/>
            <person name="Zamanian M."/>
            <person name="Zheng Y."/>
            <person name="Cai X."/>
            <person name="Soberon X."/>
            <person name="Olson P.D."/>
            <person name="Laclette J.P."/>
            <person name="Brehm K."/>
            <person name="Berriman M."/>
            <person name="Garciarrubio A."/>
            <person name="Bobes R.J."/>
            <person name="Fragoso G."/>
            <person name="Sanchez-Flores A."/>
            <person name="Estrada K."/>
            <person name="Cevallos M.A."/>
            <person name="Morett E."/>
            <person name="Gonzalez V."/>
            <person name="Portillo T."/>
            <person name="Ochoa-Leyva A."/>
            <person name="Jose M.V."/>
            <person name="Sciutto E."/>
            <person name="Landa A."/>
            <person name="Jimenez L."/>
            <person name="Valdes V."/>
            <person name="Carrero J.C."/>
            <person name="Larralde C."/>
            <person name="Morales-Montor J."/>
            <person name="Limon-Lason J."/>
            <person name="Soberon X."/>
            <person name="Laclette J.P."/>
        </authorList>
    </citation>
    <scope>NUCLEOTIDE SEQUENCE [LARGE SCALE GENOMIC DNA]</scope>
</reference>
<dbReference type="AlphaFoldDB" id="A0A0S4MP26"/>
<proteinExistence type="predicted"/>
<dbReference type="EMBL" id="LN902848">
    <property type="protein sequence ID" value="CUT99812.1"/>
    <property type="molecule type" value="Genomic_DNA"/>
</dbReference>
<accession>A0A0S4MP26</accession>
<evidence type="ECO:0000313" key="2">
    <source>
        <dbReference type="Proteomes" id="UP000017246"/>
    </source>
</evidence>
<keyword evidence="2" id="KW-1185">Reference proteome</keyword>
<sequence>MSETTVKRETPDTVVMLERIALGMLSCTVQAFTMVGSDLTKSGPVSPSIAMTVPSTVLPPAPPVSIQQVDETTFKFELQTSKKDEVLGAVVGMDQELNLSFYVQQAEGPIFTKKLIHMQQHQLMMQNFLRQGRNLKERLS</sequence>
<dbReference type="Proteomes" id="UP000017246">
    <property type="component" value="Unassembled WGS sequence"/>
</dbReference>
<name>A0A0S4MP26_ECHMU</name>
<organism evidence="1 2">
    <name type="scientific">Echinococcus multilocularis</name>
    <name type="common">Fox tapeworm</name>
    <dbReference type="NCBI Taxonomy" id="6211"/>
    <lineage>
        <taxon>Eukaryota</taxon>
        <taxon>Metazoa</taxon>
        <taxon>Spiralia</taxon>
        <taxon>Lophotrochozoa</taxon>
        <taxon>Platyhelminthes</taxon>
        <taxon>Cestoda</taxon>
        <taxon>Eucestoda</taxon>
        <taxon>Cyclophyllidea</taxon>
        <taxon>Taeniidae</taxon>
        <taxon>Echinococcus</taxon>
    </lineage>
</organism>
<reference evidence="1" key="2">
    <citation type="submission" date="2015-11" db="EMBL/GenBank/DDBJ databases">
        <authorList>
            <person name="Zhang Y."/>
            <person name="Guo Z."/>
        </authorList>
    </citation>
    <scope>NUCLEOTIDE SEQUENCE</scope>
</reference>
<protein>
    <submittedName>
        <fullName evidence="1">Fibronectin, type III</fullName>
    </submittedName>
</protein>
<evidence type="ECO:0000313" key="1">
    <source>
        <dbReference type="EMBL" id="CUT99812.1"/>
    </source>
</evidence>